<evidence type="ECO:0000256" key="5">
    <source>
        <dbReference type="PIRSR" id="PIRSR004692-2"/>
    </source>
</evidence>
<keyword evidence="3 7" id="KW-0129">CBS domain</keyword>
<evidence type="ECO:0000259" key="9">
    <source>
        <dbReference type="PROSITE" id="PS51464"/>
    </source>
</evidence>
<evidence type="ECO:0000256" key="6">
    <source>
        <dbReference type="PIRSR" id="PIRSR004692-3"/>
    </source>
</evidence>
<dbReference type="RefSeq" id="WP_066329351.1">
    <property type="nucleotide sequence ID" value="NZ_LWSG01000007.1"/>
</dbReference>
<dbReference type="GO" id="GO:0046872">
    <property type="term" value="F:metal ion binding"/>
    <property type="evidence" value="ECO:0007669"/>
    <property type="project" value="UniProtKB-KW"/>
</dbReference>
<dbReference type="PANTHER" id="PTHR42745:SF1">
    <property type="entry name" value="ARABINOSE 5-PHOSPHATE ISOMERASE KDSD"/>
    <property type="match status" value="1"/>
</dbReference>
<feature type="binding site" evidence="5">
    <location>
        <position position="81"/>
    </location>
    <ligand>
        <name>Zn(2+)</name>
        <dbReference type="ChEBI" id="CHEBI:29105"/>
    </ligand>
</feature>
<feature type="domain" description="CBS" evidence="8">
    <location>
        <begin position="276"/>
        <end position="327"/>
    </location>
</feature>
<keyword evidence="5" id="KW-0479">Metal-binding</keyword>
<evidence type="ECO:0000256" key="7">
    <source>
        <dbReference type="PROSITE-ProRule" id="PRU00703"/>
    </source>
</evidence>
<keyword evidence="5" id="KW-0862">Zinc</keyword>
<dbReference type="NCBIfam" id="TIGR00393">
    <property type="entry name" value="kpsF"/>
    <property type="match status" value="1"/>
</dbReference>
<proteinExistence type="inferred from homology"/>
<dbReference type="InterPro" id="IPR001347">
    <property type="entry name" value="SIS_dom"/>
</dbReference>
<comment type="caution">
    <text evidence="10">The sequence shown here is derived from an EMBL/GenBank/DDBJ whole genome shotgun (WGS) entry which is preliminary data.</text>
</comment>
<dbReference type="GO" id="GO:1901135">
    <property type="term" value="P:carbohydrate derivative metabolic process"/>
    <property type="evidence" value="ECO:0007669"/>
    <property type="project" value="InterPro"/>
</dbReference>
<accession>A0A179T564</accession>
<name>A0A179T564_9BACI</name>
<dbReference type="InterPro" id="IPR035474">
    <property type="entry name" value="SIS_Kpsf"/>
</dbReference>
<dbReference type="InterPro" id="IPR046348">
    <property type="entry name" value="SIS_dom_sf"/>
</dbReference>
<feature type="domain" description="SIS" evidence="9">
    <location>
        <begin position="40"/>
        <end position="183"/>
    </location>
</feature>
<dbReference type="PROSITE" id="PS51371">
    <property type="entry name" value="CBS"/>
    <property type="match status" value="2"/>
</dbReference>
<dbReference type="GO" id="GO:0005975">
    <property type="term" value="P:carbohydrate metabolic process"/>
    <property type="evidence" value="ECO:0007669"/>
    <property type="project" value="InterPro"/>
</dbReference>
<evidence type="ECO:0000259" key="8">
    <source>
        <dbReference type="PROSITE" id="PS51371"/>
    </source>
</evidence>
<dbReference type="Gene3D" id="3.40.50.10490">
    <property type="entry name" value="Glucose-6-phosphate isomerase like protein, domain 1"/>
    <property type="match status" value="1"/>
</dbReference>
<dbReference type="SMART" id="SM00116">
    <property type="entry name" value="CBS"/>
    <property type="match status" value="2"/>
</dbReference>
<evidence type="ECO:0008006" key="12">
    <source>
        <dbReference type="Google" id="ProtNLM"/>
    </source>
</evidence>
<reference evidence="11" key="1">
    <citation type="submission" date="2016-04" db="EMBL/GenBank/DDBJ databases">
        <authorList>
            <person name="Lyu Z."/>
            <person name="Lyu W."/>
        </authorList>
    </citation>
    <scope>NUCLEOTIDE SEQUENCE [LARGE SCALE GENOMIC DNA]</scope>
    <source>
        <strain evidence="11">C44</strain>
    </source>
</reference>
<dbReference type="PIRSF" id="PIRSF004692">
    <property type="entry name" value="KdsD_KpsF"/>
    <property type="match status" value="1"/>
</dbReference>
<keyword evidence="2" id="KW-0677">Repeat</keyword>
<dbReference type="GO" id="GO:0097367">
    <property type="term" value="F:carbohydrate derivative binding"/>
    <property type="evidence" value="ECO:0007669"/>
    <property type="project" value="InterPro"/>
</dbReference>
<dbReference type="Pfam" id="PF01380">
    <property type="entry name" value="SIS"/>
    <property type="match status" value="1"/>
</dbReference>
<feature type="domain" description="CBS" evidence="8">
    <location>
        <begin position="210"/>
        <end position="268"/>
    </location>
</feature>
<feature type="site" description="Catalytically relevant" evidence="6">
    <location>
        <position position="192"/>
    </location>
</feature>
<dbReference type="STRING" id="152268.A6K24_18495"/>
<dbReference type="PROSITE" id="PS51464">
    <property type="entry name" value="SIS"/>
    <property type="match status" value="1"/>
</dbReference>
<dbReference type="CDD" id="cd05014">
    <property type="entry name" value="SIS_Kpsf"/>
    <property type="match status" value="1"/>
</dbReference>
<feature type="site" description="Catalytically relevant" evidence="6">
    <location>
        <position position="58"/>
    </location>
</feature>
<evidence type="ECO:0000313" key="11">
    <source>
        <dbReference type="Proteomes" id="UP000078534"/>
    </source>
</evidence>
<evidence type="ECO:0000256" key="1">
    <source>
        <dbReference type="ARBA" id="ARBA00008165"/>
    </source>
</evidence>
<dbReference type="InterPro" id="IPR004800">
    <property type="entry name" value="KdsD/KpsF-type"/>
</dbReference>
<gene>
    <name evidence="10" type="ORF">A6K24_18495</name>
</gene>
<dbReference type="CDD" id="cd04604">
    <property type="entry name" value="CBS_pair_SIS_assoc"/>
    <property type="match status" value="1"/>
</dbReference>
<feature type="site" description="Catalytically relevant" evidence="6">
    <location>
        <position position="110"/>
    </location>
</feature>
<sequence length="327" mass="34788">MASSKISTSYLSSFNDVLEQEAAAILALKEVLEEETINRTIEMILACKGRVVITGVGKSGIIGRKMNATLASTGTPSLFLHPAEGLHGDLGMVTKHDIVIAISNSGESDEVLRLIPSIKKIGAKMIAISKNTKSTLAIKSDLVLSIGNVTEACPLGLAPTTSTTVTLALGDALAIALLKARDFKPEDFAVYHPSGALGRKLLLTVHDVVRSTNKNPIVQGDATIKEALFLMTAQGMGATSVVDTEDKLVGILTDGDIRRAFALSDNLLLSNVDELCNRNPIVITADLLAVDALKIMEERKINVLPVADSNHRPIGMIHIHDLMNLGI</sequence>
<dbReference type="SUPFAM" id="SSF53697">
    <property type="entry name" value="SIS domain"/>
    <property type="match status" value="1"/>
</dbReference>
<dbReference type="AlphaFoldDB" id="A0A179T564"/>
<evidence type="ECO:0000313" key="10">
    <source>
        <dbReference type="EMBL" id="OAS87733.1"/>
    </source>
</evidence>
<dbReference type="PANTHER" id="PTHR42745">
    <property type="match status" value="1"/>
</dbReference>
<dbReference type="FunFam" id="3.40.50.10490:FF:000011">
    <property type="entry name" value="Arabinose 5-phosphate isomerase"/>
    <property type="match status" value="1"/>
</dbReference>
<dbReference type="GO" id="GO:0019146">
    <property type="term" value="F:arabinose-5-phosphate isomerase activity"/>
    <property type="evidence" value="ECO:0007669"/>
    <property type="project" value="UniProtKB-ARBA"/>
</dbReference>
<dbReference type="InterPro" id="IPR000644">
    <property type="entry name" value="CBS_dom"/>
</dbReference>
<evidence type="ECO:0000256" key="4">
    <source>
        <dbReference type="PIRNR" id="PIRNR004692"/>
    </source>
</evidence>
<feature type="site" description="Catalytically relevant" evidence="6">
    <location>
        <position position="151"/>
    </location>
</feature>
<organism evidence="10 11">
    <name type="scientific">Metabacillus litoralis</name>
    <dbReference type="NCBI Taxonomy" id="152268"/>
    <lineage>
        <taxon>Bacteria</taxon>
        <taxon>Bacillati</taxon>
        <taxon>Bacillota</taxon>
        <taxon>Bacilli</taxon>
        <taxon>Bacillales</taxon>
        <taxon>Bacillaceae</taxon>
        <taxon>Metabacillus</taxon>
    </lineage>
</organism>
<dbReference type="InterPro" id="IPR046342">
    <property type="entry name" value="CBS_dom_sf"/>
</dbReference>
<dbReference type="InterPro" id="IPR050986">
    <property type="entry name" value="GutQ/KpsF_isomerases"/>
</dbReference>
<comment type="similarity">
    <text evidence="1 4">Belongs to the SIS family. GutQ/KpsF subfamily.</text>
</comment>
<dbReference type="OrthoDB" id="9762536at2"/>
<keyword evidence="11" id="KW-1185">Reference proteome</keyword>
<dbReference type="Gene3D" id="3.10.580.10">
    <property type="entry name" value="CBS-domain"/>
    <property type="match status" value="1"/>
</dbReference>
<evidence type="ECO:0000256" key="2">
    <source>
        <dbReference type="ARBA" id="ARBA00022737"/>
    </source>
</evidence>
<dbReference type="Proteomes" id="UP000078534">
    <property type="component" value="Unassembled WGS sequence"/>
</dbReference>
<dbReference type="Pfam" id="PF00571">
    <property type="entry name" value="CBS"/>
    <property type="match status" value="2"/>
</dbReference>
<protein>
    <recommendedName>
        <fullName evidence="12">KpsF/GutQ family sugar-phosphate isomerase</fullName>
    </recommendedName>
</protein>
<dbReference type="EMBL" id="LWSG01000007">
    <property type="protein sequence ID" value="OAS87733.1"/>
    <property type="molecule type" value="Genomic_DNA"/>
</dbReference>
<evidence type="ECO:0000256" key="3">
    <source>
        <dbReference type="ARBA" id="ARBA00023122"/>
    </source>
</evidence>